<dbReference type="Pfam" id="PF03639">
    <property type="entry name" value="Glyco_hydro_81"/>
    <property type="match status" value="1"/>
</dbReference>
<evidence type="ECO:0000256" key="3">
    <source>
        <dbReference type="ARBA" id="ARBA00012780"/>
    </source>
</evidence>
<feature type="chain" id="PRO_5034248164" description="glucan endo-1,3-beta-D-glucosidase" evidence="10">
    <location>
        <begin position="22"/>
        <end position="793"/>
    </location>
</feature>
<dbReference type="Proteomes" id="UP000654370">
    <property type="component" value="Unassembled WGS sequence"/>
</dbReference>
<feature type="domain" description="Glycosyl hydrolase family 81 N-terminal" evidence="11">
    <location>
        <begin position="83"/>
        <end position="406"/>
    </location>
</feature>
<dbReference type="Gene3D" id="1.20.5.420">
    <property type="entry name" value="Immunoglobulin FC, subunit C"/>
    <property type="match status" value="1"/>
</dbReference>
<dbReference type="Pfam" id="PF17652">
    <property type="entry name" value="Glyco_hydro81C"/>
    <property type="match status" value="1"/>
</dbReference>
<evidence type="ECO:0000313" key="13">
    <source>
        <dbReference type="EMBL" id="KAG2183175.1"/>
    </source>
</evidence>
<evidence type="ECO:0000256" key="9">
    <source>
        <dbReference type="SAM" id="MobiDB-lite"/>
    </source>
</evidence>
<keyword evidence="6" id="KW-0326">Glycosidase</keyword>
<sequence length="793" mass="88691">MRTQLLLVIAALLSELSPSAAAPSSADFTSGDQLMGNKPSKKQSLFPRGAKSEEPLQRDMKASIFSPISSDSAPDSFQKIVHPFKSPFANQSVSEPIPTNSWLGNLFYPSADNNAPTTSDPYILRVFDKYGGNPGLSIRQPDEKVIGKYQAQNNVPETDTGYFINQQKVDLRFTTVEWKNATPIQNVTSWDMLSANLRLQSQRNTKQYIDFPLVRGMAYVTADYHNLTPQFFSQNAIIEVTAAKSSNKTYSGHKFKLKFNDTPTTYFVIYALGKDPLTLRQVDGQNLVSDKPYNGVIRAAKLTDDSSCESILDENVYVWPIGAKVDAYSDGKEAGYTIEWILNKQGGKEVLQYAYPHHIESLADDHVSITTLNLASSAKGAMTAVIGNKWTLAEKELSQISWLPSNPEASEDAITDIINNLEKETGSDISHETLLDDNYFSGKALQKYALIALMLNSPETKLKNQEMAKTSLKKLKDALLPYIQNKQKDPFRYDTLYKGIVSLSGLPKAEGGTGDPNAAFGHTYYSDHHYHQGYLIVTAAIVHHLDTNWMKKEITQWTETLIRDANNPVKGDGKFAPFRMWDWFAGHSWAGGIKINGALDGRDQESIPESVNFYWGAKLWGLATQNQNLVKLSNLQLAISKRTAYSYFWLKDDNKIMPSGLIKNKVVGIYFEQKADYTTYFGRYLEYIHGIQQLPMTPELGEYIKDPDFVQQEWTQKLEPALNGVQGGWKGVLLANYAIIDPSSAFAQLRTVEVDGGQSRAFSLYFAATQPNFKRICKRITVVILSRTLANTC</sequence>
<dbReference type="AlphaFoldDB" id="A0A8H7Q0A5"/>
<dbReference type="OrthoDB" id="4473401at2759"/>
<reference evidence="13" key="1">
    <citation type="submission" date="2020-12" db="EMBL/GenBank/DDBJ databases">
        <title>Metabolic potential, ecology and presence of endohyphal bacteria is reflected in genomic diversity of Mucoromycotina.</title>
        <authorList>
            <person name="Muszewska A."/>
            <person name="Okrasinska A."/>
            <person name="Steczkiewicz K."/>
            <person name="Drgas O."/>
            <person name="Orlowska M."/>
            <person name="Perlinska-Lenart U."/>
            <person name="Aleksandrzak-Piekarczyk T."/>
            <person name="Szatraj K."/>
            <person name="Zielenkiewicz U."/>
            <person name="Pilsyk S."/>
            <person name="Malc E."/>
            <person name="Mieczkowski P."/>
            <person name="Kruszewska J.S."/>
            <person name="Biernat P."/>
            <person name="Pawlowska J."/>
        </authorList>
    </citation>
    <scope>NUCLEOTIDE SEQUENCE</scope>
    <source>
        <strain evidence="13">WA0000067209</strain>
    </source>
</reference>
<dbReference type="EMBL" id="JAEPQZ010000003">
    <property type="protein sequence ID" value="KAG2183175.1"/>
    <property type="molecule type" value="Genomic_DNA"/>
</dbReference>
<evidence type="ECO:0000256" key="1">
    <source>
        <dbReference type="ARBA" id="ARBA00000382"/>
    </source>
</evidence>
<name>A0A8H7Q0A5_MORIS</name>
<keyword evidence="10" id="KW-0732">Signal</keyword>
<keyword evidence="8" id="KW-0624">Polysaccharide degradation</keyword>
<proteinExistence type="inferred from homology"/>
<evidence type="ECO:0000256" key="5">
    <source>
        <dbReference type="ARBA" id="ARBA00023277"/>
    </source>
</evidence>
<dbReference type="GO" id="GO:0042973">
    <property type="term" value="F:glucan endo-1,3-beta-D-glucosidase activity"/>
    <property type="evidence" value="ECO:0007669"/>
    <property type="project" value="UniProtKB-EC"/>
</dbReference>
<comment type="catalytic activity">
    <reaction evidence="1">
        <text>Hydrolysis of (1-&gt;3)-beta-D-glucosidic linkages in (1-&gt;3)-beta-D-glucans.</text>
        <dbReference type="EC" id="3.2.1.39"/>
    </reaction>
</comment>
<evidence type="ECO:0000256" key="10">
    <source>
        <dbReference type="SAM" id="SignalP"/>
    </source>
</evidence>
<evidence type="ECO:0000256" key="2">
    <source>
        <dbReference type="ARBA" id="ARBA00010730"/>
    </source>
</evidence>
<feature type="domain" description="Glycosyl hydrolase family 81 C-terminal" evidence="12">
    <location>
        <begin position="410"/>
        <end position="764"/>
    </location>
</feature>
<dbReference type="GO" id="GO:0000272">
    <property type="term" value="P:polysaccharide catabolic process"/>
    <property type="evidence" value="ECO:0007669"/>
    <property type="project" value="UniProtKB-KW"/>
</dbReference>
<keyword evidence="5" id="KW-0119">Carbohydrate metabolism</keyword>
<dbReference type="InterPro" id="IPR005200">
    <property type="entry name" value="Endo-beta-glucanase"/>
</dbReference>
<dbReference type="InterPro" id="IPR040720">
    <property type="entry name" value="GH81_C"/>
</dbReference>
<dbReference type="Gene3D" id="2.70.98.30">
    <property type="entry name" value="Golgi alpha-mannosidase II, domain 4"/>
    <property type="match status" value="1"/>
</dbReference>
<evidence type="ECO:0000259" key="11">
    <source>
        <dbReference type="Pfam" id="PF03639"/>
    </source>
</evidence>
<dbReference type="PANTHER" id="PTHR31983:SF0">
    <property type="entry name" value="GLUCAN ENDO-1,3-BETA-D-GLUCOSIDASE 2"/>
    <property type="match status" value="1"/>
</dbReference>
<dbReference type="InterPro" id="IPR040451">
    <property type="entry name" value="GH81_N"/>
</dbReference>
<keyword evidence="7" id="KW-0961">Cell wall biogenesis/degradation</keyword>
<evidence type="ECO:0000256" key="7">
    <source>
        <dbReference type="ARBA" id="ARBA00023316"/>
    </source>
</evidence>
<dbReference type="PANTHER" id="PTHR31983">
    <property type="entry name" value="ENDO-1,3(4)-BETA-GLUCANASE 1"/>
    <property type="match status" value="1"/>
</dbReference>
<feature type="compositionally biased region" description="Basic and acidic residues" evidence="9">
    <location>
        <begin position="50"/>
        <end position="59"/>
    </location>
</feature>
<evidence type="ECO:0000256" key="8">
    <source>
        <dbReference type="ARBA" id="ARBA00023326"/>
    </source>
</evidence>
<comment type="similarity">
    <text evidence="2">Belongs to the glycosyl hydrolase 81 family.</text>
</comment>
<feature type="signal peptide" evidence="10">
    <location>
        <begin position="1"/>
        <end position="21"/>
    </location>
</feature>
<feature type="region of interest" description="Disordered" evidence="9">
    <location>
        <begin position="21"/>
        <end position="59"/>
    </location>
</feature>
<keyword evidence="4" id="KW-0378">Hydrolase</keyword>
<accession>A0A8H7Q0A5</accession>
<evidence type="ECO:0000256" key="6">
    <source>
        <dbReference type="ARBA" id="ARBA00023295"/>
    </source>
</evidence>
<organism evidence="13 14">
    <name type="scientific">Mortierella isabellina</name>
    <name type="common">Filamentous fungus</name>
    <name type="synonym">Umbelopsis isabellina</name>
    <dbReference type="NCBI Taxonomy" id="91625"/>
    <lineage>
        <taxon>Eukaryota</taxon>
        <taxon>Fungi</taxon>
        <taxon>Fungi incertae sedis</taxon>
        <taxon>Mucoromycota</taxon>
        <taxon>Mucoromycotina</taxon>
        <taxon>Umbelopsidomycetes</taxon>
        <taxon>Umbelopsidales</taxon>
        <taxon>Umbelopsidaceae</taxon>
        <taxon>Umbelopsis</taxon>
    </lineage>
</organism>
<dbReference type="Gene3D" id="1.10.287.1170">
    <property type="entry name" value="glycoside hydrolase family 81 endo-[beta] glucanase"/>
    <property type="match status" value="1"/>
</dbReference>
<dbReference type="PROSITE" id="PS52008">
    <property type="entry name" value="GH81"/>
    <property type="match status" value="1"/>
</dbReference>
<dbReference type="EC" id="3.2.1.39" evidence="3"/>
<evidence type="ECO:0000259" key="12">
    <source>
        <dbReference type="Pfam" id="PF17652"/>
    </source>
</evidence>
<protein>
    <recommendedName>
        <fullName evidence="3">glucan endo-1,3-beta-D-glucosidase</fullName>
        <ecNumber evidence="3">3.2.1.39</ecNumber>
    </recommendedName>
</protein>
<comment type="caution">
    <text evidence="13">The sequence shown here is derived from an EMBL/GenBank/DDBJ whole genome shotgun (WGS) entry which is preliminary data.</text>
</comment>
<dbReference type="GO" id="GO:0071555">
    <property type="term" value="P:cell wall organization"/>
    <property type="evidence" value="ECO:0007669"/>
    <property type="project" value="UniProtKB-KW"/>
</dbReference>
<evidence type="ECO:0000313" key="14">
    <source>
        <dbReference type="Proteomes" id="UP000654370"/>
    </source>
</evidence>
<dbReference type="GO" id="GO:0052861">
    <property type="term" value="F:endo-1,3(4)-beta-glucanase activity"/>
    <property type="evidence" value="ECO:0007669"/>
    <property type="project" value="InterPro"/>
</dbReference>
<evidence type="ECO:0000256" key="4">
    <source>
        <dbReference type="ARBA" id="ARBA00022801"/>
    </source>
</evidence>
<gene>
    <name evidence="13" type="ORF">INT43_006170</name>
</gene>
<keyword evidence="14" id="KW-1185">Reference proteome</keyword>